<organism evidence="1">
    <name type="scientific">mine drainage metagenome</name>
    <dbReference type="NCBI Taxonomy" id="410659"/>
    <lineage>
        <taxon>unclassified sequences</taxon>
        <taxon>metagenomes</taxon>
        <taxon>ecological metagenomes</taxon>
    </lineage>
</organism>
<accession>A0A1J5P634</accession>
<comment type="caution">
    <text evidence="1">The sequence shown here is derived from an EMBL/GenBank/DDBJ whole genome shotgun (WGS) entry which is preliminary data.</text>
</comment>
<name>A0A1J5P634_9ZZZZ</name>
<sequence length="126" mass="12712">MPTLTQAPSQGDVVKFQIDPNYTNEAITLLLGTNYKSGSVLGKITATGKYKLATAAGADGAQIASAVLLNPADATTADATGLILARGPAIVSKAALVFDATVNTVPLTAAKWAELTAVGIVPRTSA</sequence>
<reference evidence="1" key="1">
    <citation type="submission" date="2016-10" db="EMBL/GenBank/DDBJ databases">
        <title>Sequence of Gallionella enrichment culture.</title>
        <authorList>
            <person name="Poehlein A."/>
            <person name="Muehling M."/>
            <person name="Daniel R."/>
        </authorList>
    </citation>
    <scope>NUCLEOTIDE SEQUENCE</scope>
</reference>
<proteinExistence type="predicted"/>
<dbReference type="AlphaFoldDB" id="A0A1J5P634"/>
<dbReference type="EMBL" id="MLJW01009137">
    <property type="protein sequence ID" value="OIQ63287.1"/>
    <property type="molecule type" value="Genomic_DNA"/>
</dbReference>
<dbReference type="InterPro" id="IPR004195">
    <property type="entry name" value="Head_decoration_D"/>
</dbReference>
<protein>
    <recommendedName>
        <fullName evidence="2">Bacteriophage lambda head decoration protein D</fullName>
    </recommendedName>
</protein>
<dbReference type="Pfam" id="PF02924">
    <property type="entry name" value="HDPD"/>
    <property type="match status" value="1"/>
</dbReference>
<evidence type="ECO:0008006" key="2">
    <source>
        <dbReference type="Google" id="ProtNLM"/>
    </source>
</evidence>
<gene>
    <name evidence="1" type="ORF">GALL_551710</name>
</gene>
<evidence type="ECO:0000313" key="1">
    <source>
        <dbReference type="EMBL" id="OIQ63287.1"/>
    </source>
</evidence>